<keyword evidence="1" id="KW-0812">Transmembrane</keyword>
<gene>
    <name evidence="2" type="ORF">KL771_10865</name>
</gene>
<feature type="transmembrane region" description="Helical" evidence="1">
    <location>
        <begin position="208"/>
        <end position="228"/>
    </location>
</feature>
<dbReference type="Proteomes" id="UP000766595">
    <property type="component" value="Unassembled WGS sequence"/>
</dbReference>
<feature type="transmembrane region" description="Helical" evidence="1">
    <location>
        <begin position="181"/>
        <end position="202"/>
    </location>
</feature>
<feature type="transmembrane region" description="Helical" evidence="1">
    <location>
        <begin position="151"/>
        <end position="174"/>
    </location>
</feature>
<protein>
    <recommendedName>
        <fullName evidence="4">DUF2157 domain-containing protein</fullName>
    </recommendedName>
</protein>
<sequence>MYTDDDLKAALDAGAIDRINYLSLAEFLAARLALRGTTAPSAAATVPARRFDLTHLLWYAGALIVMAAMTIFTTTAFNALGGGALIITGLFYAFAFGAVGNALWRSPETRTPGGLALTVAVAMVPMIIYGIQDALDLWRFAYGKPGEYKSFFPYIHGSWIYMELATVAAAALVMRFRPFPFLLMPAGIALWFFSMDIVVWLARLDTVATRANVSVLFGLITIAAAWAVDLKARDKGDYAFWLHIFGIMTFWGGLTAQDSKGEIGPLLYCLINVGLLLFAVYMNRRVYAVFGTIGVATYLGHLAAQVFRDFLAFSFVLTLIGVGVIALGIWYNKRRDRFALWMDASLPAGLRRLRPH</sequence>
<accession>A0A947D5H8</accession>
<feature type="transmembrane region" description="Helical" evidence="1">
    <location>
        <begin position="263"/>
        <end position="281"/>
    </location>
</feature>
<organism evidence="2 3">
    <name type="scientific">Prosthecodimorpha staleyi</name>
    <dbReference type="NCBI Taxonomy" id="2840188"/>
    <lineage>
        <taxon>Bacteria</taxon>
        <taxon>Pseudomonadati</taxon>
        <taxon>Pseudomonadota</taxon>
        <taxon>Alphaproteobacteria</taxon>
        <taxon>Hyphomicrobiales</taxon>
        <taxon>Ancalomicrobiaceae</taxon>
        <taxon>Prosthecodimorpha</taxon>
    </lineage>
</organism>
<keyword evidence="1" id="KW-0472">Membrane</keyword>
<evidence type="ECO:0000313" key="2">
    <source>
        <dbReference type="EMBL" id="MBT9289961.1"/>
    </source>
</evidence>
<feature type="transmembrane region" description="Helical" evidence="1">
    <location>
        <begin position="111"/>
        <end position="131"/>
    </location>
</feature>
<dbReference type="AlphaFoldDB" id="A0A947D5H8"/>
<feature type="transmembrane region" description="Helical" evidence="1">
    <location>
        <begin position="286"/>
        <end position="304"/>
    </location>
</feature>
<evidence type="ECO:0008006" key="4">
    <source>
        <dbReference type="Google" id="ProtNLM"/>
    </source>
</evidence>
<feature type="transmembrane region" description="Helical" evidence="1">
    <location>
        <begin position="240"/>
        <end position="257"/>
    </location>
</feature>
<keyword evidence="1" id="KW-1133">Transmembrane helix</keyword>
<comment type="caution">
    <text evidence="2">The sequence shown here is derived from an EMBL/GenBank/DDBJ whole genome shotgun (WGS) entry which is preliminary data.</text>
</comment>
<feature type="transmembrane region" description="Helical" evidence="1">
    <location>
        <begin position="310"/>
        <end position="331"/>
    </location>
</feature>
<reference evidence="2 3" key="1">
    <citation type="submission" date="2021-06" db="EMBL/GenBank/DDBJ databases">
        <authorList>
            <person name="Grouzdev D.S."/>
            <person name="Koziaeva V."/>
        </authorList>
    </citation>
    <scope>NUCLEOTIDE SEQUENCE [LARGE SCALE GENOMIC DNA]</scope>
    <source>
        <strain evidence="2 3">22</strain>
    </source>
</reference>
<evidence type="ECO:0000256" key="1">
    <source>
        <dbReference type="SAM" id="Phobius"/>
    </source>
</evidence>
<dbReference type="EMBL" id="JAHHZF010000005">
    <property type="protein sequence ID" value="MBT9289961.1"/>
    <property type="molecule type" value="Genomic_DNA"/>
</dbReference>
<proteinExistence type="predicted"/>
<name>A0A947D5H8_9HYPH</name>
<dbReference type="RefSeq" id="WP_261968588.1">
    <property type="nucleotide sequence ID" value="NZ_JAHHZF010000005.1"/>
</dbReference>
<feature type="transmembrane region" description="Helical" evidence="1">
    <location>
        <begin position="83"/>
        <end position="104"/>
    </location>
</feature>
<keyword evidence="3" id="KW-1185">Reference proteome</keyword>
<evidence type="ECO:0000313" key="3">
    <source>
        <dbReference type="Proteomes" id="UP000766595"/>
    </source>
</evidence>
<feature type="transmembrane region" description="Helical" evidence="1">
    <location>
        <begin position="56"/>
        <end position="77"/>
    </location>
</feature>